<feature type="transmembrane region" description="Helical" evidence="2">
    <location>
        <begin position="358"/>
        <end position="388"/>
    </location>
</feature>
<gene>
    <name evidence="3" type="ORF">OJ962_19185</name>
</gene>
<comment type="caution">
    <text evidence="3">The sequence shown here is derived from an EMBL/GenBank/DDBJ whole genome shotgun (WGS) entry which is preliminary data.</text>
</comment>
<protein>
    <recommendedName>
        <fullName evidence="5">Glycosyltransferase RgtA/B/C/D-like domain-containing protein</fullName>
    </recommendedName>
</protein>
<feature type="transmembrane region" description="Helical" evidence="2">
    <location>
        <begin position="278"/>
        <end position="297"/>
    </location>
</feature>
<feature type="transmembrane region" description="Helical" evidence="2">
    <location>
        <begin position="200"/>
        <end position="218"/>
    </location>
</feature>
<sequence length="733" mass="77273">MWTAVFQTRAGGSPLHAPRSASAGLRLLAASAVLVFGVAAVVGLNGPAERLETLAWAGAFGVALPAGLILGAWQERRLAAAAPAAAWRGLALGVAVLVAGLLVRAAGSATRPFHLIVALAAAAALAAPFVAAARWRDPQDASPGPALAIVLVALVAGIVPFLTAGARRPGALLAALVFAAVLVVALRVTRTRTPAPGPRWALDVLVALLITGLVVTLPDLLAQWPATLQHHYNFFLGPANAVLHGRAMLDETWSQYGVVSIDALAVIFSALPIGYGQLFLLCVVMTVLQFVCVYATLRLAGLHMLLAAVALLFAVAGSLLALPGIYAIYPSITPLRFGIPYLIVLAAVLGARRDRSTLVAQLALIACAAVWSFETWVYSATTFGFLVLADALRDRPTVVRVVLVRVAQALAVTVASIVVLTLITLVASGGVDWGPYAEFLRLYAGSSFGQVPIVLFSPGPLTAAGIFLTATLVLWLALDRPHWLDAPARTALAGFTGFAIGAFTYYISRSSTFTLMNVLVPVVAIGALWVHVLLRAERQLLRVLAAGALLAGAGLTLVTSRSEIETNFKLTAIGRAGDAPSAWKRLWDNPVLDPRAPAGVALLDRHLPAGERALVITEPDLTTEILLRAHRDNVLPIANAMQDDLVAALVERARTAAEDVPPGALLLTSPPVRPPGRLNSLGGRTDPTREGHHSPRDFTRPQTQALEVLQRRFTFSVVERSPGGLTLVRLQPR</sequence>
<organism evidence="3 4">
    <name type="scientific">Solirubrobacter deserti</name>
    <dbReference type="NCBI Taxonomy" id="2282478"/>
    <lineage>
        <taxon>Bacteria</taxon>
        <taxon>Bacillati</taxon>
        <taxon>Actinomycetota</taxon>
        <taxon>Thermoleophilia</taxon>
        <taxon>Solirubrobacterales</taxon>
        <taxon>Solirubrobacteraceae</taxon>
        <taxon>Solirubrobacter</taxon>
    </lineage>
</organism>
<accession>A0ABT4RMI0</accession>
<feature type="transmembrane region" description="Helical" evidence="2">
    <location>
        <begin position="113"/>
        <end position="133"/>
    </location>
</feature>
<evidence type="ECO:0000313" key="4">
    <source>
        <dbReference type="Proteomes" id="UP001147700"/>
    </source>
</evidence>
<dbReference type="Proteomes" id="UP001147700">
    <property type="component" value="Unassembled WGS sequence"/>
</dbReference>
<keyword evidence="2" id="KW-0812">Transmembrane</keyword>
<feature type="transmembrane region" description="Helical" evidence="2">
    <location>
        <begin position="335"/>
        <end position="352"/>
    </location>
</feature>
<evidence type="ECO:0000313" key="3">
    <source>
        <dbReference type="EMBL" id="MDA0139633.1"/>
    </source>
</evidence>
<keyword evidence="2" id="KW-1133">Transmembrane helix</keyword>
<dbReference type="EMBL" id="JAPCID010000028">
    <property type="protein sequence ID" value="MDA0139633.1"/>
    <property type="molecule type" value="Genomic_DNA"/>
</dbReference>
<feature type="transmembrane region" description="Helical" evidence="2">
    <location>
        <begin position="490"/>
        <end position="507"/>
    </location>
</feature>
<proteinExistence type="predicted"/>
<feature type="transmembrane region" description="Helical" evidence="2">
    <location>
        <begin position="54"/>
        <end position="73"/>
    </location>
</feature>
<feature type="transmembrane region" description="Helical" evidence="2">
    <location>
        <begin position="145"/>
        <end position="164"/>
    </location>
</feature>
<feature type="transmembrane region" description="Helical" evidence="2">
    <location>
        <begin position="85"/>
        <end position="107"/>
    </location>
</feature>
<keyword evidence="4" id="KW-1185">Reference proteome</keyword>
<feature type="transmembrane region" description="Helical" evidence="2">
    <location>
        <begin position="253"/>
        <end position="271"/>
    </location>
</feature>
<reference evidence="3" key="1">
    <citation type="submission" date="2022-10" db="EMBL/GenBank/DDBJ databases">
        <title>The WGS of Solirubrobacter sp. CPCC 204708.</title>
        <authorList>
            <person name="Jiang Z."/>
        </authorList>
    </citation>
    <scope>NUCLEOTIDE SEQUENCE</scope>
    <source>
        <strain evidence="3">CPCC 204708</strain>
    </source>
</reference>
<feature type="transmembrane region" description="Helical" evidence="2">
    <location>
        <begin position="170"/>
        <end position="188"/>
    </location>
</feature>
<feature type="transmembrane region" description="Helical" evidence="2">
    <location>
        <begin position="27"/>
        <end position="48"/>
    </location>
</feature>
<feature type="transmembrane region" description="Helical" evidence="2">
    <location>
        <begin position="513"/>
        <end position="534"/>
    </location>
</feature>
<keyword evidence="2" id="KW-0472">Membrane</keyword>
<feature type="transmembrane region" description="Helical" evidence="2">
    <location>
        <begin position="541"/>
        <end position="559"/>
    </location>
</feature>
<name>A0ABT4RMI0_9ACTN</name>
<feature type="region of interest" description="Disordered" evidence="1">
    <location>
        <begin position="662"/>
        <end position="701"/>
    </location>
</feature>
<feature type="transmembrane region" description="Helical" evidence="2">
    <location>
        <begin position="303"/>
        <end position="328"/>
    </location>
</feature>
<evidence type="ECO:0000256" key="1">
    <source>
        <dbReference type="SAM" id="MobiDB-lite"/>
    </source>
</evidence>
<evidence type="ECO:0000256" key="2">
    <source>
        <dbReference type="SAM" id="Phobius"/>
    </source>
</evidence>
<feature type="transmembrane region" description="Helical" evidence="2">
    <location>
        <begin position="451"/>
        <end position="478"/>
    </location>
</feature>
<feature type="transmembrane region" description="Helical" evidence="2">
    <location>
        <begin position="409"/>
        <end position="431"/>
    </location>
</feature>
<feature type="compositionally biased region" description="Basic and acidic residues" evidence="1">
    <location>
        <begin position="686"/>
        <end position="699"/>
    </location>
</feature>
<dbReference type="RefSeq" id="WP_202955577.1">
    <property type="nucleotide sequence ID" value="NZ_JAPCID010000028.1"/>
</dbReference>
<evidence type="ECO:0008006" key="5">
    <source>
        <dbReference type="Google" id="ProtNLM"/>
    </source>
</evidence>